<dbReference type="AlphaFoldDB" id="A0A1S6JKP8"/>
<dbReference type="Proteomes" id="UP000189443">
    <property type="component" value="Chromosome"/>
</dbReference>
<sequence>MLEQWPLVEADFQDTYGLDLDTPGLLRERSWRWLCTRLYGLLSADSRISRHFAPPPPKQPRRR</sequence>
<reference evidence="1 2" key="1">
    <citation type="submission" date="2017-02" db="EMBL/GenBank/DDBJ databases">
        <title>Streptomyces pactum ACT12 Genome sequencing and assembly.</title>
        <authorList>
            <person name="Xue Q."/>
            <person name="Yan X."/>
            <person name="Jia L."/>
            <person name="Yan H."/>
        </authorList>
    </citation>
    <scope>NUCLEOTIDE SEQUENCE [LARGE SCALE GENOMIC DNA]</scope>
    <source>
        <strain evidence="1 2">ACT12</strain>
    </source>
</reference>
<dbReference type="KEGG" id="spac:B1H29_31650"/>
<proteinExistence type="predicted"/>
<dbReference type="EMBL" id="CP019724">
    <property type="protein sequence ID" value="AQS72346.1"/>
    <property type="molecule type" value="Genomic_DNA"/>
</dbReference>
<protein>
    <submittedName>
        <fullName evidence="1">Uncharacterized protein</fullName>
    </submittedName>
</protein>
<name>A0A1S6JKP8_9ACTN</name>
<evidence type="ECO:0000313" key="2">
    <source>
        <dbReference type="Proteomes" id="UP000189443"/>
    </source>
</evidence>
<accession>A0A1S6JKP8</accession>
<evidence type="ECO:0000313" key="1">
    <source>
        <dbReference type="EMBL" id="AQS72346.1"/>
    </source>
</evidence>
<keyword evidence="2" id="KW-1185">Reference proteome</keyword>
<gene>
    <name evidence="1" type="ORF">B1H29_31650</name>
</gene>
<organism evidence="1 2">
    <name type="scientific">Streptomyces pactum</name>
    <dbReference type="NCBI Taxonomy" id="68249"/>
    <lineage>
        <taxon>Bacteria</taxon>
        <taxon>Bacillati</taxon>
        <taxon>Actinomycetota</taxon>
        <taxon>Actinomycetes</taxon>
        <taxon>Kitasatosporales</taxon>
        <taxon>Streptomycetaceae</taxon>
        <taxon>Streptomyces</taxon>
    </lineage>
</organism>